<name>A0A8T0DY55_ARGBR</name>
<sequence length="147" mass="16696">MYSKIIASALVIFGLLVISHSKVQEPSNLDQYYQCFTYAECDVGKSNPNSIFTCFNKLSGQELQPIFKYVNGTYAQYHTSSVAGAVQEYCDRMGQSKMDLFENTVNGIFRYQDMVCSKSMQEQCNSAETLLNCYLNLFMNLKQMGKC</sequence>
<keyword evidence="1" id="KW-0732">Signal</keyword>
<comment type="caution">
    <text evidence="2">The sequence shown here is derived from an EMBL/GenBank/DDBJ whole genome shotgun (WGS) entry which is preliminary data.</text>
</comment>
<feature type="chain" id="PRO_5035865182" evidence="1">
    <location>
        <begin position="22"/>
        <end position="147"/>
    </location>
</feature>
<evidence type="ECO:0000313" key="2">
    <source>
        <dbReference type="EMBL" id="KAF8763422.1"/>
    </source>
</evidence>
<dbReference type="AlphaFoldDB" id="A0A8T0DY55"/>
<protein>
    <submittedName>
        <fullName evidence="2">Uncharacterized protein</fullName>
    </submittedName>
</protein>
<dbReference type="Proteomes" id="UP000807504">
    <property type="component" value="Unassembled WGS sequence"/>
</dbReference>
<feature type="signal peptide" evidence="1">
    <location>
        <begin position="1"/>
        <end position="21"/>
    </location>
</feature>
<gene>
    <name evidence="2" type="ORF">HNY73_021609</name>
</gene>
<reference evidence="2" key="1">
    <citation type="journal article" date="2020" name="bioRxiv">
        <title>Chromosome-level reference genome of the European wasp spider Argiope bruennichi: a resource for studies on range expansion and evolutionary adaptation.</title>
        <authorList>
            <person name="Sheffer M.M."/>
            <person name="Hoppe A."/>
            <person name="Krehenwinkel H."/>
            <person name="Uhl G."/>
            <person name="Kuss A.W."/>
            <person name="Jensen L."/>
            <person name="Jensen C."/>
            <person name="Gillespie R.G."/>
            <person name="Hoff K.J."/>
            <person name="Prost S."/>
        </authorList>
    </citation>
    <scope>NUCLEOTIDE SEQUENCE</scope>
</reference>
<accession>A0A8T0DY55</accession>
<evidence type="ECO:0000313" key="3">
    <source>
        <dbReference type="Proteomes" id="UP000807504"/>
    </source>
</evidence>
<organism evidence="2 3">
    <name type="scientific">Argiope bruennichi</name>
    <name type="common">Wasp spider</name>
    <name type="synonym">Aranea bruennichi</name>
    <dbReference type="NCBI Taxonomy" id="94029"/>
    <lineage>
        <taxon>Eukaryota</taxon>
        <taxon>Metazoa</taxon>
        <taxon>Ecdysozoa</taxon>
        <taxon>Arthropoda</taxon>
        <taxon>Chelicerata</taxon>
        <taxon>Arachnida</taxon>
        <taxon>Araneae</taxon>
        <taxon>Araneomorphae</taxon>
        <taxon>Entelegynae</taxon>
        <taxon>Araneoidea</taxon>
        <taxon>Araneidae</taxon>
        <taxon>Argiope</taxon>
    </lineage>
</organism>
<evidence type="ECO:0000256" key="1">
    <source>
        <dbReference type="SAM" id="SignalP"/>
    </source>
</evidence>
<reference evidence="2" key="2">
    <citation type="submission" date="2020-06" db="EMBL/GenBank/DDBJ databases">
        <authorList>
            <person name="Sheffer M."/>
        </authorList>
    </citation>
    <scope>NUCLEOTIDE SEQUENCE</scope>
</reference>
<proteinExistence type="predicted"/>
<keyword evidence="3" id="KW-1185">Reference proteome</keyword>
<dbReference type="EMBL" id="JABXBU010002231">
    <property type="protein sequence ID" value="KAF8763422.1"/>
    <property type="molecule type" value="Genomic_DNA"/>
</dbReference>